<evidence type="ECO:0000256" key="5">
    <source>
        <dbReference type="SAM" id="MobiDB-lite"/>
    </source>
</evidence>
<evidence type="ECO:0000256" key="2">
    <source>
        <dbReference type="ARBA" id="ARBA00022692"/>
    </source>
</evidence>
<comment type="subcellular location">
    <subcellularLocation>
        <location evidence="1">Membrane</location>
        <topology evidence="1">Multi-pass membrane protein</topology>
    </subcellularLocation>
</comment>
<dbReference type="Proteomes" id="UP000593566">
    <property type="component" value="Unassembled WGS sequence"/>
</dbReference>
<comment type="caution">
    <text evidence="7">The sequence shown here is derived from an EMBL/GenBank/DDBJ whole genome shotgun (WGS) entry which is preliminary data.</text>
</comment>
<evidence type="ECO:0000256" key="3">
    <source>
        <dbReference type="ARBA" id="ARBA00022989"/>
    </source>
</evidence>
<evidence type="ECO:0000313" key="8">
    <source>
        <dbReference type="Proteomes" id="UP000593566"/>
    </source>
</evidence>
<feature type="region of interest" description="Disordered" evidence="5">
    <location>
        <begin position="636"/>
        <end position="676"/>
    </location>
</feature>
<keyword evidence="3 6" id="KW-1133">Transmembrane helix</keyword>
<reference evidence="7 8" key="1">
    <citation type="journal article" date="2020" name="Genomics">
        <title>Complete, high-quality genomes from long-read metagenomic sequencing of two wolf lichen thalli reveals enigmatic genome architecture.</title>
        <authorList>
            <person name="McKenzie S.K."/>
            <person name="Walston R.F."/>
            <person name="Allen J.L."/>
        </authorList>
    </citation>
    <scope>NUCLEOTIDE SEQUENCE [LARGE SCALE GENOMIC DNA]</scope>
    <source>
        <strain evidence="7">WasteWater1</strain>
    </source>
</reference>
<dbReference type="GO" id="GO:0016020">
    <property type="term" value="C:membrane"/>
    <property type="evidence" value="ECO:0007669"/>
    <property type="project" value="UniProtKB-SubCell"/>
</dbReference>
<dbReference type="RefSeq" id="XP_037149796.1">
    <property type="nucleotide sequence ID" value="XM_037294415.1"/>
</dbReference>
<feature type="transmembrane region" description="Helical" evidence="6">
    <location>
        <begin position="572"/>
        <end position="590"/>
    </location>
</feature>
<dbReference type="Pfam" id="PF01544">
    <property type="entry name" value="CorA"/>
    <property type="match status" value="1"/>
</dbReference>
<organism evidence="7 8">
    <name type="scientific">Letharia lupina</name>
    <dbReference type="NCBI Taxonomy" id="560253"/>
    <lineage>
        <taxon>Eukaryota</taxon>
        <taxon>Fungi</taxon>
        <taxon>Dikarya</taxon>
        <taxon>Ascomycota</taxon>
        <taxon>Pezizomycotina</taxon>
        <taxon>Lecanoromycetes</taxon>
        <taxon>OSLEUM clade</taxon>
        <taxon>Lecanoromycetidae</taxon>
        <taxon>Lecanorales</taxon>
        <taxon>Lecanorineae</taxon>
        <taxon>Parmeliaceae</taxon>
        <taxon>Letharia</taxon>
    </lineage>
</organism>
<sequence>MALDAATAQEMLKQLADDRTQYFDTLSRAHDVLAQALAAASSGRPPPRLTTEAVRRNTGALSSTLEVETVSKDSGNSIEEDSDTDDDESLFVQQTLPKESYDEEGLRKHVKEYEWTEAGRDILGDIAGRDQVVGQRGTIFSTNIGEAEDRSHLSHYSILNVGNDGAPLPIRLTSEADLSRALVIWNKIKSTNAGSAEQRLAVGRITIVREPSPLLFAALHYTMREHFDMDEVFQLLVDDKTAALPHRPFDLDPIHRRTFVFTFEYFTIVGDECVPMKWQRADERADVGAMEGHVPISRCCSVVALWLGGEPVSKIRNRNRRISRKVGDVYDPFSPWHVLSVQAYPDWKSSVHNHGSTKHYVNGPEAFLITLRAEFKDAQKRLMEVYNRISDLVRSPPEFMFKQSIRDKLLFEDDEFTYIRRYFWAQQSLGIMNEDINEMISAYKYTFTDNVWNGSDKIIWPGDESQSSRFAHWRRRMAGLRKDIEHEIRGLEEIDQLNDEKIKEIKGLRDNLFSGTSVLESRRSVQQQAITVQQGRNIKLLTLVTIFFLPLTFVTSVFGMTNMDPMASFRSFGIVLVVICVPTYILIGSLNTEGGLLFWSQQTKWLHNHASHTLAWTLGVFGFEPRWTSRYLHGSEVPHAADPTPQRTRQKRSQSASDGMAARGAEHAPQSPGGHNTYMMSPAVTLERNNVVKFDKGLLFDTPRSPVAEKLDSHQSGLHRRTSLETRSEREIRDLPRTAKEGLFARLLSYKWKGDAKDEGKDFC</sequence>
<dbReference type="SUPFAM" id="SSF144083">
    <property type="entry name" value="Magnesium transport protein CorA, transmembrane region"/>
    <property type="match status" value="1"/>
</dbReference>
<dbReference type="EMBL" id="JACCJB010000017">
    <property type="protein sequence ID" value="KAF6220361.1"/>
    <property type="molecule type" value="Genomic_DNA"/>
</dbReference>
<dbReference type="GeneID" id="59331904"/>
<dbReference type="Gene3D" id="1.20.58.340">
    <property type="entry name" value="Magnesium transport protein CorA, transmembrane region"/>
    <property type="match status" value="1"/>
</dbReference>
<dbReference type="AlphaFoldDB" id="A0A8H6CBV2"/>
<dbReference type="InterPro" id="IPR002523">
    <property type="entry name" value="MgTranspt_CorA/ZnTranspt_ZntB"/>
</dbReference>
<keyword evidence="8" id="KW-1185">Reference proteome</keyword>
<name>A0A8H6CBV2_9LECA</name>
<keyword evidence="4 6" id="KW-0472">Membrane</keyword>
<gene>
    <name evidence="7" type="ORF">HO133_003493</name>
</gene>
<protein>
    <submittedName>
        <fullName evidence="7">Uncharacterized protein</fullName>
    </submittedName>
</protein>
<feature type="compositionally biased region" description="Polar residues" evidence="5">
    <location>
        <begin position="65"/>
        <end position="76"/>
    </location>
</feature>
<keyword evidence="2 6" id="KW-0812">Transmembrane</keyword>
<evidence type="ECO:0000256" key="4">
    <source>
        <dbReference type="ARBA" id="ARBA00023136"/>
    </source>
</evidence>
<dbReference type="GO" id="GO:0046873">
    <property type="term" value="F:metal ion transmembrane transporter activity"/>
    <property type="evidence" value="ECO:0007669"/>
    <property type="project" value="InterPro"/>
</dbReference>
<evidence type="ECO:0000256" key="1">
    <source>
        <dbReference type="ARBA" id="ARBA00004141"/>
    </source>
</evidence>
<feature type="region of interest" description="Disordered" evidence="5">
    <location>
        <begin position="65"/>
        <end position="88"/>
    </location>
</feature>
<proteinExistence type="predicted"/>
<accession>A0A8H6CBV2</accession>
<dbReference type="InterPro" id="IPR045863">
    <property type="entry name" value="CorA_TM1_TM2"/>
</dbReference>
<evidence type="ECO:0000256" key="6">
    <source>
        <dbReference type="SAM" id="Phobius"/>
    </source>
</evidence>
<evidence type="ECO:0000313" key="7">
    <source>
        <dbReference type="EMBL" id="KAF6220361.1"/>
    </source>
</evidence>
<feature type="compositionally biased region" description="Acidic residues" evidence="5">
    <location>
        <begin position="78"/>
        <end position="88"/>
    </location>
</feature>
<feature type="transmembrane region" description="Helical" evidence="6">
    <location>
        <begin position="540"/>
        <end position="560"/>
    </location>
</feature>